<evidence type="ECO:0000313" key="2">
    <source>
        <dbReference type="Proteomes" id="UP000436858"/>
    </source>
</evidence>
<dbReference type="AlphaFoldDB" id="A0A6I0TGQ3"/>
<sequence length="148" mass="17044">MDKMMLGVSIYPLKQIRVSKGDVYHALKSTDLGYVGFGETYFSWIEYGEVKGWKRHNRMTLNLVVPVGMVKFIIYDDREGSMTYGKFEEVTLSPDSRYYRLTIAPGLWLAFCGIAKGKSMLMNVIPEPHDPTESDRKELSEIPYIFKI</sequence>
<dbReference type="EMBL" id="WCRY01000042">
    <property type="protein sequence ID" value="KAB4471649.1"/>
    <property type="molecule type" value="Genomic_DNA"/>
</dbReference>
<gene>
    <name evidence="1" type="ORF">GAN91_25260</name>
</gene>
<dbReference type="InterPro" id="IPR011051">
    <property type="entry name" value="RmlC_Cupin_sf"/>
</dbReference>
<proteinExistence type="predicted"/>
<reference evidence="1 2" key="1">
    <citation type="journal article" date="2019" name="Nat. Med.">
        <title>A library of human gut bacterial isolates paired with longitudinal multiomics data enables mechanistic microbiome research.</title>
        <authorList>
            <person name="Poyet M."/>
            <person name="Groussin M."/>
            <person name="Gibbons S.M."/>
            <person name="Avila-Pacheco J."/>
            <person name="Jiang X."/>
            <person name="Kearney S.M."/>
            <person name="Perrotta A.R."/>
            <person name="Berdy B."/>
            <person name="Zhao S."/>
            <person name="Lieberman T.D."/>
            <person name="Swanson P.K."/>
            <person name="Smith M."/>
            <person name="Roesemann S."/>
            <person name="Alexander J.E."/>
            <person name="Rich S.A."/>
            <person name="Livny J."/>
            <person name="Vlamakis H."/>
            <person name="Clish C."/>
            <person name="Bullock K."/>
            <person name="Deik A."/>
            <person name="Scott J."/>
            <person name="Pierce K.A."/>
            <person name="Xavier R.J."/>
            <person name="Alm E.J."/>
        </authorList>
    </citation>
    <scope>NUCLEOTIDE SEQUENCE [LARGE SCALE GENOMIC DNA]</scope>
    <source>
        <strain evidence="1 2">BIOML-A162</strain>
    </source>
</reference>
<dbReference type="SUPFAM" id="SSF51182">
    <property type="entry name" value="RmlC-like cupins"/>
    <property type="match status" value="1"/>
</dbReference>
<dbReference type="Proteomes" id="UP000436858">
    <property type="component" value="Unassembled WGS sequence"/>
</dbReference>
<comment type="caution">
    <text evidence="1">The sequence shown here is derived from an EMBL/GenBank/DDBJ whole genome shotgun (WGS) entry which is preliminary data.</text>
</comment>
<dbReference type="InterPro" id="IPR014710">
    <property type="entry name" value="RmlC-like_jellyroll"/>
</dbReference>
<dbReference type="OMA" id="VWNGFKG"/>
<protein>
    <submittedName>
        <fullName evidence="1">dTDP-4-dehydrorhamnose 3,5-epimerase</fullName>
    </submittedName>
</protein>
<evidence type="ECO:0000313" key="1">
    <source>
        <dbReference type="EMBL" id="KAB4471649.1"/>
    </source>
</evidence>
<dbReference type="Gene3D" id="2.60.120.10">
    <property type="entry name" value="Jelly Rolls"/>
    <property type="match status" value="1"/>
</dbReference>
<organism evidence="1 2">
    <name type="scientific">Bacteroides thetaiotaomicron</name>
    <dbReference type="NCBI Taxonomy" id="818"/>
    <lineage>
        <taxon>Bacteria</taxon>
        <taxon>Pseudomonadati</taxon>
        <taxon>Bacteroidota</taxon>
        <taxon>Bacteroidia</taxon>
        <taxon>Bacteroidales</taxon>
        <taxon>Bacteroidaceae</taxon>
        <taxon>Bacteroides</taxon>
    </lineage>
</organism>
<name>A0A6I0TGQ3_BACT4</name>
<accession>A0A6I0TGQ3</accession>